<evidence type="ECO:0000313" key="2">
    <source>
        <dbReference type="EMBL" id="MYN18183.1"/>
    </source>
</evidence>
<keyword evidence="1" id="KW-0732">Signal</keyword>
<accession>A0A845HL92</accession>
<feature type="signal peptide" evidence="1">
    <location>
        <begin position="1"/>
        <end position="21"/>
    </location>
</feature>
<sequence length="140" mass="15954">MQAIKLAVCLAMSMSSPPCYASMDPECLKHLGGAFGDVECFNGLSNDLKQENRKLAEDVALTIPKGNRNKAILKEYLRNQARSQNSCELSRASMTNWVHEAVTLNPRYHDYDVAYYECVYIFLEQQNKFLKNLLKNVNQN</sequence>
<reference evidence="2 3" key="1">
    <citation type="submission" date="2019-12" db="EMBL/GenBank/DDBJ databases">
        <title>Novel species isolated from a subtropical stream in China.</title>
        <authorList>
            <person name="Lu H."/>
        </authorList>
    </citation>
    <scope>NUCLEOTIDE SEQUENCE [LARGE SCALE GENOMIC DNA]</scope>
    <source>
        <strain evidence="2 3">FT107W</strain>
    </source>
</reference>
<dbReference type="AlphaFoldDB" id="A0A845HL92"/>
<dbReference type="Proteomes" id="UP000484875">
    <property type="component" value="Unassembled WGS sequence"/>
</dbReference>
<comment type="caution">
    <text evidence="2">The sequence shown here is derived from an EMBL/GenBank/DDBJ whole genome shotgun (WGS) entry which is preliminary data.</text>
</comment>
<evidence type="ECO:0008006" key="4">
    <source>
        <dbReference type="Google" id="ProtNLM"/>
    </source>
</evidence>
<name>A0A845HL92_9BURK</name>
<proteinExistence type="predicted"/>
<keyword evidence="3" id="KW-1185">Reference proteome</keyword>
<gene>
    <name evidence="2" type="ORF">GTP81_15625</name>
</gene>
<feature type="chain" id="PRO_5032483417" description="DUF1311 domain-containing protein" evidence="1">
    <location>
        <begin position="22"/>
        <end position="140"/>
    </location>
</feature>
<dbReference type="RefSeq" id="WP_161090749.1">
    <property type="nucleotide sequence ID" value="NZ_WWCV01000026.1"/>
</dbReference>
<organism evidence="2 3">
    <name type="scientific">Duganella vulcania</name>
    <dbReference type="NCBI Taxonomy" id="2692166"/>
    <lineage>
        <taxon>Bacteria</taxon>
        <taxon>Pseudomonadati</taxon>
        <taxon>Pseudomonadota</taxon>
        <taxon>Betaproteobacteria</taxon>
        <taxon>Burkholderiales</taxon>
        <taxon>Oxalobacteraceae</taxon>
        <taxon>Telluria group</taxon>
        <taxon>Duganella</taxon>
    </lineage>
</organism>
<dbReference type="EMBL" id="WWCV01000026">
    <property type="protein sequence ID" value="MYN18183.1"/>
    <property type="molecule type" value="Genomic_DNA"/>
</dbReference>
<evidence type="ECO:0000256" key="1">
    <source>
        <dbReference type="SAM" id="SignalP"/>
    </source>
</evidence>
<protein>
    <recommendedName>
        <fullName evidence="4">DUF1311 domain-containing protein</fullName>
    </recommendedName>
</protein>
<evidence type="ECO:0000313" key="3">
    <source>
        <dbReference type="Proteomes" id="UP000484875"/>
    </source>
</evidence>